<dbReference type="PANTHER" id="PTHR21552:SF2">
    <property type="entry name" value="CREB3 REGULATORY FACTOR"/>
    <property type="match status" value="1"/>
</dbReference>
<dbReference type="EMBL" id="JBEUOH010000013">
    <property type="protein sequence ID" value="KAL0880216.1"/>
    <property type="molecule type" value="Genomic_DNA"/>
</dbReference>
<feature type="domain" description="BZIP" evidence="2">
    <location>
        <begin position="426"/>
        <end position="440"/>
    </location>
</feature>
<comment type="caution">
    <text evidence="3">The sequence shown here is derived from an EMBL/GenBank/DDBJ whole genome shotgun (WGS) entry which is preliminary data.</text>
</comment>
<dbReference type="Proteomes" id="UP001549920">
    <property type="component" value="Unassembled WGS sequence"/>
</dbReference>
<sequence length="529" mass="58621">MSDSIYTHDFLLEPGLEIKQESPFELGPMSASVPIPQRRNDLGDFNTDLDFCLQDNLTGSFHNVPNMQYSKLAYENDNTSKTETFKMDDDDIFQVDKADLILGPTLAELNANPDTLLEDLNFDDLLLPEESGYCIQIGGAMSGSRRATNTMQITNPIAVESPCSPYSRAQLAFSPSSQHSSASSSFAQPMNQLPELLHRLDGYSGEIALGQSVPASTVLPPFPSTTKPQHSQLSSSAPTHLTMEQIWQRREPRKHLLSTSSLAEAGSISSLSGGVLSPGTGEFSQDEDDKDIESDEDSDRYEDLSSDESNDESPESKQARQNAKRERFFWQYNVQAKGPKGQRLILKKKSEDPHVLNIVTDPVFSPSCSVRGIKHSGKARKGDGNDLTPNPRKLYLIGKELDNLGKVINDMIPVSELPFNIRPKTRKEKNKLASRACRLKKKAQHEANKLKLYGLQQEHKRLLNGITQMKQIISNRVTNPQENIDWSSHITSVVNTATEVKIAGKTSEFVNKILDNVKAGHNNGGLTDL</sequence>
<dbReference type="InterPro" id="IPR004827">
    <property type="entry name" value="bZIP"/>
</dbReference>
<feature type="compositionally biased region" description="Polar residues" evidence="1">
    <location>
        <begin position="224"/>
        <end position="239"/>
    </location>
</feature>
<organism evidence="3 4">
    <name type="scientific">Loxostege sticticalis</name>
    <name type="common">Beet webworm moth</name>
    <dbReference type="NCBI Taxonomy" id="481309"/>
    <lineage>
        <taxon>Eukaryota</taxon>
        <taxon>Metazoa</taxon>
        <taxon>Ecdysozoa</taxon>
        <taxon>Arthropoda</taxon>
        <taxon>Hexapoda</taxon>
        <taxon>Insecta</taxon>
        <taxon>Pterygota</taxon>
        <taxon>Neoptera</taxon>
        <taxon>Endopterygota</taxon>
        <taxon>Lepidoptera</taxon>
        <taxon>Glossata</taxon>
        <taxon>Ditrysia</taxon>
        <taxon>Pyraloidea</taxon>
        <taxon>Crambidae</taxon>
        <taxon>Pyraustinae</taxon>
        <taxon>Loxostege</taxon>
    </lineage>
</organism>
<evidence type="ECO:0000313" key="4">
    <source>
        <dbReference type="Proteomes" id="UP001549920"/>
    </source>
</evidence>
<gene>
    <name evidence="3" type="ORF">ABMA27_002679</name>
</gene>
<dbReference type="InterPro" id="IPR039165">
    <property type="entry name" value="CREBRF"/>
</dbReference>
<name>A0ABR3HUI0_LOXSC</name>
<feature type="region of interest" description="Disordered" evidence="1">
    <location>
        <begin position="218"/>
        <end position="239"/>
    </location>
</feature>
<evidence type="ECO:0000259" key="2">
    <source>
        <dbReference type="PROSITE" id="PS00036"/>
    </source>
</evidence>
<feature type="compositionally biased region" description="Acidic residues" evidence="1">
    <location>
        <begin position="284"/>
        <end position="313"/>
    </location>
</feature>
<dbReference type="PROSITE" id="PS00036">
    <property type="entry name" value="BZIP_BASIC"/>
    <property type="match status" value="1"/>
</dbReference>
<proteinExistence type="predicted"/>
<protein>
    <recommendedName>
        <fullName evidence="2">BZIP domain-containing protein</fullName>
    </recommendedName>
</protein>
<feature type="region of interest" description="Disordered" evidence="1">
    <location>
        <begin position="268"/>
        <end position="324"/>
    </location>
</feature>
<evidence type="ECO:0000256" key="1">
    <source>
        <dbReference type="SAM" id="MobiDB-lite"/>
    </source>
</evidence>
<dbReference type="CDD" id="cd14809">
    <property type="entry name" value="bZIP_AUREO-like"/>
    <property type="match status" value="1"/>
</dbReference>
<feature type="compositionally biased region" description="Low complexity" evidence="1">
    <location>
        <begin position="268"/>
        <end position="281"/>
    </location>
</feature>
<reference evidence="3 4" key="1">
    <citation type="submission" date="2024-06" db="EMBL/GenBank/DDBJ databases">
        <title>A chromosome-level genome assembly of beet webworm, Loxostege sticticalis.</title>
        <authorList>
            <person name="Zhang Y."/>
        </authorList>
    </citation>
    <scope>NUCLEOTIDE SEQUENCE [LARGE SCALE GENOMIC DNA]</scope>
    <source>
        <strain evidence="3">AQ026</strain>
        <tissue evidence="3">Whole body</tissue>
    </source>
</reference>
<accession>A0ABR3HUI0</accession>
<feature type="compositionally biased region" description="Basic and acidic residues" evidence="1">
    <location>
        <begin position="314"/>
        <end position="324"/>
    </location>
</feature>
<dbReference type="PANTHER" id="PTHR21552">
    <property type="entry name" value="ADULT RETINA PROTEIN"/>
    <property type="match status" value="1"/>
</dbReference>
<evidence type="ECO:0000313" key="3">
    <source>
        <dbReference type="EMBL" id="KAL0880216.1"/>
    </source>
</evidence>
<keyword evidence="4" id="KW-1185">Reference proteome</keyword>